<sequence length="180" mass="20437">MNCMKCETTNFSPAYLNFARELRSPDEVQNDLRAVVQSENFIPQITPYLDKMAMTLTEAKSVNEKHQDRQKFYADKNRRPSPKFHIGDKVWVGFLHTPKSNAEKGVTSKFDPKRDGPYVIVKEVSPTSYQVAGVDSPEHPLGTYHVSVLTPIIGAEEAKPIVPIRRRGRPRRKKRSGVSN</sequence>
<reference evidence="1" key="1">
    <citation type="journal article" date="2023" name="Insect Mol. Biol.">
        <title>Genome sequencing provides insights into the evolution of gene families encoding plant cell wall-degrading enzymes in longhorned beetles.</title>
        <authorList>
            <person name="Shin N.R."/>
            <person name="Okamura Y."/>
            <person name="Kirsch R."/>
            <person name="Pauchet Y."/>
        </authorList>
    </citation>
    <scope>NUCLEOTIDE SEQUENCE</scope>
    <source>
        <strain evidence="1">MMC_N1</strain>
    </source>
</reference>
<proteinExistence type="predicted"/>
<accession>A0ABQ9JQE4</accession>
<evidence type="ECO:0000313" key="1">
    <source>
        <dbReference type="EMBL" id="KAJ8980496.1"/>
    </source>
</evidence>
<evidence type="ECO:0000313" key="2">
    <source>
        <dbReference type="Proteomes" id="UP001162164"/>
    </source>
</evidence>
<dbReference type="Proteomes" id="UP001162164">
    <property type="component" value="Unassembled WGS sequence"/>
</dbReference>
<organism evidence="1 2">
    <name type="scientific">Molorchus minor</name>
    <dbReference type="NCBI Taxonomy" id="1323400"/>
    <lineage>
        <taxon>Eukaryota</taxon>
        <taxon>Metazoa</taxon>
        <taxon>Ecdysozoa</taxon>
        <taxon>Arthropoda</taxon>
        <taxon>Hexapoda</taxon>
        <taxon>Insecta</taxon>
        <taxon>Pterygota</taxon>
        <taxon>Neoptera</taxon>
        <taxon>Endopterygota</taxon>
        <taxon>Coleoptera</taxon>
        <taxon>Polyphaga</taxon>
        <taxon>Cucujiformia</taxon>
        <taxon>Chrysomeloidea</taxon>
        <taxon>Cerambycidae</taxon>
        <taxon>Lamiinae</taxon>
        <taxon>Monochamini</taxon>
        <taxon>Molorchus</taxon>
    </lineage>
</organism>
<gene>
    <name evidence="1" type="ORF">NQ317_000612</name>
</gene>
<comment type="caution">
    <text evidence="1">The sequence shown here is derived from an EMBL/GenBank/DDBJ whole genome shotgun (WGS) entry which is preliminary data.</text>
</comment>
<protein>
    <submittedName>
        <fullName evidence="1">Uncharacterized protein</fullName>
    </submittedName>
</protein>
<name>A0ABQ9JQE4_9CUCU</name>
<keyword evidence="2" id="KW-1185">Reference proteome</keyword>
<dbReference type="EMBL" id="JAPWTJ010000257">
    <property type="protein sequence ID" value="KAJ8980496.1"/>
    <property type="molecule type" value="Genomic_DNA"/>
</dbReference>